<dbReference type="VEuPathDB" id="FungiDB:PHYBLDRAFT_58188"/>
<dbReference type="EMBL" id="KV440972">
    <property type="protein sequence ID" value="OAD79139.1"/>
    <property type="molecule type" value="Genomic_DNA"/>
</dbReference>
<dbReference type="AlphaFoldDB" id="A0A167Q661"/>
<dbReference type="InParanoid" id="A0A167Q661"/>
<gene>
    <name evidence="1" type="ORF">PHYBLDRAFT_58188</name>
</gene>
<reference evidence="2" key="1">
    <citation type="submission" date="2015-06" db="EMBL/GenBank/DDBJ databases">
        <title>Expansion of signal transduction pathways in fungi by whole-genome duplication.</title>
        <authorList>
            <consortium name="DOE Joint Genome Institute"/>
            <person name="Corrochano L.M."/>
            <person name="Kuo A."/>
            <person name="Marcet-Houben M."/>
            <person name="Polaino S."/>
            <person name="Salamov A."/>
            <person name="Villalobos J.M."/>
            <person name="Alvarez M.I."/>
            <person name="Avalos J."/>
            <person name="Benito E.P."/>
            <person name="Benoit I."/>
            <person name="Burger G."/>
            <person name="Camino L.P."/>
            <person name="Canovas D."/>
            <person name="Cerda-Olmedo E."/>
            <person name="Cheng J.-F."/>
            <person name="Dominguez A."/>
            <person name="Elias M."/>
            <person name="Eslava A.P."/>
            <person name="Glaser F."/>
            <person name="Grimwood J."/>
            <person name="Gutierrez G."/>
            <person name="Heitman J."/>
            <person name="Henrissat B."/>
            <person name="Iturriaga E.A."/>
            <person name="Lang B.F."/>
            <person name="Lavin J.L."/>
            <person name="Lee S."/>
            <person name="Li W."/>
            <person name="Lindquist E."/>
            <person name="Lopez-Garcia S."/>
            <person name="Luque E.M."/>
            <person name="Marcos A.T."/>
            <person name="Martin J."/>
            <person name="McCluskey K."/>
            <person name="Medina H.R."/>
            <person name="Miralles-Duran A."/>
            <person name="Miyazaki A."/>
            <person name="Munoz-Torres E."/>
            <person name="Oguiza J.A."/>
            <person name="Ohm R."/>
            <person name="Olmedo M."/>
            <person name="Orejas M."/>
            <person name="Ortiz-Castellanos L."/>
            <person name="Pisabarro A.G."/>
            <person name="Rodriguez-Romero J."/>
            <person name="Ruiz-Herrera J."/>
            <person name="Ruiz-Vazquez R."/>
            <person name="Sanz C."/>
            <person name="Schackwitz W."/>
            <person name="Schmutz J."/>
            <person name="Shahriari M."/>
            <person name="Shelest E."/>
            <person name="Silva-Franco F."/>
            <person name="Soanes D."/>
            <person name="Syed K."/>
            <person name="Tagua V.G."/>
            <person name="Talbot N.J."/>
            <person name="Thon M."/>
            <person name="De vries R.P."/>
            <person name="Wiebenga A."/>
            <person name="Yadav J.S."/>
            <person name="Braun E.L."/>
            <person name="Baker S."/>
            <person name="Garre V."/>
            <person name="Horwitz B."/>
            <person name="Torres-Martinez S."/>
            <person name="Idnurm A."/>
            <person name="Herrera-Estrella A."/>
            <person name="Gabaldon T."/>
            <person name="Grigoriev I.V."/>
        </authorList>
    </citation>
    <scope>NUCLEOTIDE SEQUENCE [LARGE SCALE GENOMIC DNA]</scope>
    <source>
        <strain evidence="2">NRRL 1555(-)</strain>
    </source>
</reference>
<dbReference type="GeneID" id="29001181"/>
<protein>
    <submittedName>
        <fullName evidence="1">Uncharacterized protein</fullName>
    </submittedName>
</protein>
<sequence length="101" mass="11526">MNPQQQPVNNHTFVETKKRALVEKIFNKFLRQDTQVHSVSGPSGSVMHNLATGLQKRNYFRRGPQNVSLGCGTRGCKQKFSNQEELDLHLNYCSDSIYNTL</sequence>
<name>A0A167Q661_PHYB8</name>
<dbReference type="RefSeq" id="XP_018297179.1">
    <property type="nucleotide sequence ID" value="XM_018440275.1"/>
</dbReference>
<proteinExistence type="predicted"/>
<accession>A0A167Q661</accession>
<evidence type="ECO:0000313" key="2">
    <source>
        <dbReference type="Proteomes" id="UP000077315"/>
    </source>
</evidence>
<keyword evidence="2" id="KW-1185">Reference proteome</keyword>
<evidence type="ECO:0000313" key="1">
    <source>
        <dbReference type="EMBL" id="OAD79139.1"/>
    </source>
</evidence>
<organism evidence="1 2">
    <name type="scientific">Phycomyces blakesleeanus (strain ATCC 8743b / DSM 1359 / FGSC 10004 / NBRC 33097 / NRRL 1555)</name>
    <dbReference type="NCBI Taxonomy" id="763407"/>
    <lineage>
        <taxon>Eukaryota</taxon>
        <taxon>Fungi</taxon>
        <taxon>Fungi incertae sedis</taxon>
        <taxon>Mucoromycota</taxon>
        <taxon>Mucoromycotina</taxon>
        <taxon>Mucoromycetes</taxon>
        <taxon>Mucorales</taxon>
        <taxon>Phycomycetaceae</taxon>
        <taxon>Phycomyces</taxon>
    </lineage>
</organism>
<dbReference type="Proteomes" id="UP000077315">
    <property type="component" value="Unassembled WGS sequence"/>
</dbReference>